<evidence type="ECO:0000313" key="4">
    <source>
        <dbReference type="EMBL" id="CAH0369712.1"/>
    </source>
</evidence>
<gene>
    <name evidence="4" type="ORF">PECAL_2P28450</name>
</gene>
<dbReference type="CDD" id="cd00102">
    <property type="entry name" value="IPT"/>
    <property type="match status" value="2"/>
</dbReference>
<evidence type="ECO:0000313" key="5">
    <source>
        <dbReference type="Proteomes" id="UP000789595"/>
    </source>
</evidence>
<organism evidence="4 5">
    <name type="scientific">Pelagomonas calceolata</name>
    <dbReference type="NCBI Taxonomy" id="35677"/>
    <lineage>
        <taxon>Eukaryota</taxon>
        <taxon>Sar</taxon>
        <taxon>Stramenopiles</taxon>
        <taxon>Ochrophyta</taxon>
        <taxon>Pelagophyceae</taxon>
        <taxon>Pelagomonadales</taxon>
        <taxon>Pelagomonadaceae</taxon>
        <taxon>Pelagomonas</taxon>
    </lineage>
</organism>
<feature type="signal peptide" evidence="2">
    <location>
        <begin position="1"/>
        <end position="16"/>
    </location>
</feature>
<protein>
    <recommendedName>
        <fullName evidence="3">IPT/TIG domain-containing protein</fullName>
    </recommendedName>
</protein>
<feature type="chain" id="PRO_5035202928" description="IPT/TIG domain-containing protein" evidence="2">
    <location>
        <begin position="17"/>
        <end position="1092"/>
    </location>
</feature>
<comment type="caution">
    <text evidence="4">The sequence shown here is derived from an EMBL/GenBank/DDBJ whole genome shotgun (WGS) entry which is preliminary data.</text>
</comment>
<evidence type="ECO:0000259" key="3">
    <source>
        <dbReference type="Pfam" id="PF01833"/>
    </source>
</evidence>
<dbReference type="PANTHER" id="PTHR46769">
    <property type="entry name" value="POLYCYSTIC KIDNEY AND HEPATIC DISEASE 1 (AUTOSOMAL RECESSIVE)-LIKE 1"/>
    <property type="match status" value="1"/>
</dbReference>
<evidence type="ECO:0000256" key="2">
    <source>
        <dbReference type="SAM" id="SignalP"/>
    </source>
</evidence>
<dbReference type="EMBL" id="CAKKNE010000002">
    <property type="protein sequence ID" value="CAH0369712.1"/>
    <property type="molecule type" value="Genomic_DNA"/>
</dbReference>
<feature type="domain" description="IPT/TIG" evidence="3">
    <location>
        <begin position="737"/>
        <end position="811"/>
    </location>
</feature>
<dbReference type="InterPro" id="IPR002909">
    <property type="entry name" value="IPT_dom"/>
</dbReference>
<dbReference type="InterPro" id="IPR013783">
    <property type="entry name" value="Ig-like_fold"/>
</dbReference>
<feature type="domain" description="IPT/TIG" evidence="3">
    <location>
        <begin position="1010"/>
        <end position="1089"/>
    </location>
</feature>
<name>A0A8J2WV85_9STRA</name>
<dbReference type="SUPFAM" id="SSF81296">
    <property type="entry name" value="E set domains"/>
    <property type="match status" value="5"/>
</dbReference>
<sequence length="1092" mass="115490">MTRLCRIALLLSAAAASTPPRLNLRRGTDAEGRRTATVSLRDVEVFEASEDEARYEGEGPATTLSVRASNDSSVTGVFEEHSEKGLTDSLERVNDALDDLELIIPTTDGEGYTNVTFSTRDRDGREASQTLGLGVQIEDVVVLESITPSSSPLAGGVRVRLDAPGLVESVRGDVEVFGTSAWACVFGDVSTSISEDGSCVAPPSNTSVALALRSPSGQHTNEVPFSYRDLPDVDALAPDHGAPGLLITLTVHSVADASDNWRCRFGATEVRGTAVIGNGLVESIRCTTPSLKGLVDVSASFDGVSFGAGQLFTYQTPPQVAEAVLEEDQLLVRGSGFVNTSTLTCRVDGIDQRATYVSEKEVVCASRVAGDLTVTTDGRAFSSPWKVAGRASITIEDVSIRRASSEGGEVMRVTGRGFSNGVECAFGSNRVKARIINEKELTCIVPSVTMEGALRPAPLTVRNGDIVSSSVAFYYYASVERKGRLPIDTFPLGEPASVRIELESPLGALCAGSYCAADGIKTPLRCDDAHGHVITCKIAPPPTPSVMNLGLVHASDQTSEKMWSLRWYSPPEVQVEPATGPARGGSRLNLPPTVTHCRIGTTVVKAPCATPAAALAGVIGGDAAVDVEVSVDNGKRYYGAGSFRYESSEIYIREVKPSSVSTRGGRTLSVRGAFPASDSIACLFDDVAVPAQQSPEELKCTSPLLADVKTVCLRIAVNGRDADTSCSSLIVRPPAQILSIKPSTIVSEASTTVELSIGKTPRSSIVECRVGALTVAASYINDESVTCRLPSLTEGSYDVSLSVDGETSQPSELVVFDLESIKVIPGRGPIIGGSQLQIETNLTDVLCVFADVGSSNAITTEKGLQCPTPRSDKPQTTELTLVDQKDGSQRSLPLSFEFYASPVVGGVAPAVVGDDDTVTISGNNFPRGRARCRFGSQVIVVSEAVWRDGLRCRVPPRHKDEDNKASRAVEVAFEGSDFLKTRTSIAHVLRPPSSNEVTQLVQGAIKDLKTIHPSSGSLFGGTPVDVKGQPGFMANVSGGYCVFDDDVGTFQVIDNTTVRCRAPSGRQPGSVQVMVRAGLELHGGVTYEYRAP</sequence>
<dbReference type="InterPro" id="IPR014756">
    <property type="entry name" value="Ig_E-set"/>
</dbReference>
<dbReference type="Pfam" id="PF01833">
    <property type="entry name" value="TIG"/>
    <property type="match status" value="3"/>
</dbReference>
<evidence type="ECO:0000256" key="1">
    <source>
        <dbReference type="ARBA" id="ARBA00022729"/>
    </source>
</evidence>
<proteinExistence type="predicted"/>
<accession>A0A8J2WV85</accession>
<dbReference type="AlphaFoldDB" id="A0A8J2WV85"/>
<feature type="non-terminal residue" evidence="4">
    <location>
        <position position="1092"/>
    </location>
</feature>
<keyword evidence="5" id="KW-1185">Reference proteome</keyword>
<dbReference type="PANTHER" id="PTHR46769:SF2">
    <property type="entry name" value="FIBROCYSTIN-L ISOFORM 2 PRECURSOR-RELATED"/>
    <property type="match status" value="1"/>
</dbReference>
<dbReference type="Gene3D" id="2.60.40.10">
    <property type="entry name" value="Immunoglobulins"/>
    <property type="match status" value="8"/>
</dbReference>
<dbReference type="Proteomes" id="UP000789595">
    <property type="component" value="Unassembled WGS sequence"/>
</dbReference>
<feature type="domain" description="IPT/TIG" evidence="3">
    <location>
        <begin position="394"/>
        <end position="475"/>
    </location>
</feature>
<keyword evidence="1 2" id="KW-0732">Signal</keyword>
<reference evidence="4" key="1">
    <citation type="submission" date="2021-11" db="EMBL/GenBank/DDBJ databases">
        <authorList>
            <consortium name="Genoscope - CEA"/>
            <person name="William W."/>
        </authorList>
    </citation>
    <scope>NUCLEOTIDE SEQUENCE</scope>
</reference>
<dbReference type="InterPro" id="IPR052387">
    <property type="entry name" value="Fibrocystin"/>
</dbReference>